<feature type="transmembrane region" description="Helical" evidence="1">
    <location>
        <begin position="236"/>
        <end position="256"/>
    </location>
</feature>
<feature type="transmembrane region" description="Helical" evidence="1">
    <location>
        <begin position="208"/>
        <end position="230"/>
    </location>
</feature>
<evidence type="ECO:0008006" key="4">
    <source>
        <dbReference type="Google" id="ProtNLM"/>
    </source>
</evidence>
<protein>
    <recommendedName>
        <fullName evidence="4">YhfC family intramembrane metalloprotease</fullName>
    </recommendedName>
</protein>
<dbReference type="AlphaFoldDB" id="E6LN53"/>
<reference evidence="2 3" key="1">
    <citation type="submission" date="2010-12" db="EMBL/GenBank/DDBJ databases">
        <authorList>
            <person name="Muzny D."/>
            <person name="Qin X."/>
            <person name="Deng J."/>
            <person name="Jiang H."/>
            <person name="Liu Y."/>
            <person name="Qu J."/>
            <person name="Song X.-Z."/>
            <person name="Zhang L."/>
            <person name="Thornton R."/>
            <person name="Coyle M."/>
            <person name="Francisco L."/>
            <person name="Jackson L."/>
            <person name="Javaid M."/>
            <person name="Korchina V."/>
            <person name="Kovar C."/>
            <person name="Mata R."/>
            <person name="Mathew T."/>
            <person name="Ngo R."/>
            <person name="Nguyen L."/>
            <person name="Nguyen N."/>
            <person name="Okwuonu G."/>
            <person name="Ongeri F."/>
            <person name="Pham C."/>
            <person name="Simmons D."/>
            <person name="Wilczek-Boney K."/>
            <person name="Hale W."/>
            <person name="Jakkamsetti A."/>
            <person name="Pham P."/>
            <person name="Ruth R."/>
            <person name="San Lucas F."/>
            <person name="Warren J."/>
            <person name="Zhang J."/>
            <person name="Zhao Z."/>
            <person name="Zhou C."/>
            <person name="Zhu D."/>
            <person name="Lee S."/>
            <person name="Bess C."/>
            <person name="Blankenburg K."/>
            <person name="Forbes L."/>
            <person name="Fu Q."/>
            <person name="Gubbala S."/>
            <person name="Hirani K."/>
            <person name="Jayaseelan J.C."/>
            <person name="Lara F."/>
            <person name="Munidasa M."/>
            <person name="Palculict T."/>
            <person name="Patil S."/>
            <person name="Pu L.-L."/>
            <person name="Saada N."/>
            <person name="Tang L."/>
            <person name="Weissenberger G."/>
            <person name="Zhu Y."/>
            <person name="Hemphill L."/>
            <person name="Shang Y."/>
            <person name="Youmans B."/>
            <person name="Ayvaz T."/>
            <person name="Ross M."/>
            <person name="Santibanez J."/>
            <person name="Aqrawi P."/>
            <person name="Gross S."/>
            <person name="Joshi V."/>
            <person name="Fowler G."/>
            <person name="Nazareth L."/>
            <person name="Reid J."/>
            <person name="Worley K."/>
            <person name="Petrosino J."/>
            <person name="Highlander S."/>
            <person name="Gibbs R."/>
        </authorList>
    </citation>
    <scope>NUCLEOTIDE SEQUENCE [LARGE SCALE GENOMIC DNA]</scope>
    <source>
        <strain evidence="2 3">DSM 3986</strain>
    </source>
</reference>
<dbReference type="HOGENOM" id="CLU_076015_1_0_9"/>
<evidence type="ECO:0000313" key="2">
    <source>
        <dbReference type="EMBL" id="EFU76685.1"/>
    </source>
</evidence>
<name>E6LN53_9FIRM</name>
<comment type="caution">
    <text evidence="2">The sequence shown here is derived from an EMBL/GenBank/DDBJ whole genome shotgun (WGS) entry which is preliminary data.</text>
</comment>
<proteinExistence type="predicted"/>
<dbReference type="PIRSF" id="PIRSF033101">
    <property type="entry name" value="UCP033101"/>
    <property type="match status" value="1"/>
</dbReference>
<gene>
    <name evidence="2" type="ORF">HMPREF0381_1388</name>
</gene>
<evidence type="ECO:0000313" key="3">
    <source>
        <dbReference type="Proteomes" id="UP000003434"/>
    </source>
</evidence>
<dbReference type="Proteomes" id="UP000003434">
    <property type="component" value="Unassembled WGS sequence"/>
</dbReference>
<dbReference type="Pfam" id="PF10086">
    <property type="entry name" value="YhfC"/>
    <property type="match status" value="1"/>
</dbReference>
<feature type="transmembrane region" description="Helical" evidence="1">
    <location>
        <begin position="41"/>
        <end position="64"/>
    </location>
</feature>
<dbReference type="InterPro" id="IPR011397">
    <property type="entry name" value="YhfC"/>
</dbReference>
<sequence length="264" mass="28888">MNRVPFLSIIFMGISAFAGFLIPIVLCIYFKKKKRADIPPFFVGCFIFLLFSMILETLIHRVVFSSAVGTGIRNNVILYAIYGGLMAAVFEEFGRLFAFKIILKKYRDKNINALMYGAGHGGFEAAAVLGFTMISNLMLAMMINSGRIESLLGTLAGGTLTQLQTSISILTLSSPYIFLLGIVERICAIAIQISLSVLVWFSLKSNKSLFVTALLIHFIVDAITVVLAGIHMPAVIIEAALVIIATVLAVFAGKVYRKNMVNLM</sequence>
<evidence type="ECO:0000256" key="1">
    <source>
        <dbReference type="SAM" id="Phobius"/>
    </source>
</evidence>
<keyword evidence="1" id="KW-0812">Transmembrane</keyword>
<dbReference type="EMBL" id="AEPW01000055">
    <property type="protein sequence ID" value="EFU76685.1"/>
    <property type="molecule type" value="Genomic_DNA"/>
</dbReference>
<dbReference type="eggNOG" id="COG4377">
    <property type="taxonomic scope" value="Bacteria"/>
</dbReference>
<keyword evidence="1" id="KW-1133">Transmembrane helix</keyword>
<keyword evidence="1" id="KW-0472">Membrane</keyword>
<accession>E6LN53</accession>
<dbReference type="RefSeq" id="WP_008751155.1">
    <property type="nucleotide sequence ID" value="NZ_GL622296.1"/>
</dbReference>
<organism evidence="2 3">
    <name type="scientific">Lachnoanaerobaculum saburreum DSM 3986</name>
    <dbReference type="NCBI Taxonomy" id="887325"/>
    <lineage>
        <taxon>Bacteria</taxon>
        <taxon>Bacillati</taxon>
        <taxon>Bacillota</taxon>
        <taxon>Clostridia</taxon>
        <taxon>Lachnospirales</taxon>
        <taxon>Lachnospiraceae</taxon>
        <taxon>Lachnoanaerobaculum</taxon>
    </lineage>
</organism>
<feature type="transmembrane region" description="Helical" evidence="1">
    <location>
        <begin position="123"/>
        <end position="143"/>
    </location>
</feature>
<feature type="transmembrane region" description="Helical" evidence="1">
    <location>
        <begin position="76"/>
        <end position="103"/>
    </location>
</feature>
<feature type="transmembrane region" description="Helical" evidence="1">
    <location>
        <begin position="176"/>
        <end position="201"/>
    </location>
</feature>
<feature type="transmembrane region" description="Helical" evidence="1">
    <location>
        <begin position="6"/>
        <end position="29"/>
    </location>
</feature>